<evidence type="ECO:0000313" key="1">
    <source>
        <dbReference type="EMBL" id="DAE04245.1"/>
    </source>
</evidence>
<reference evidence="1" key="1">
    <citation type="journal article" date="2021" name="Proc. Natl. Acad. Sci. U.S.A.">
        <title>A Catalog of Tens of Thousands of Viruses from Human Metagenomes Reveals Hidden Associations with Chronic Diseases.</title>
        <authorList>
            <person name="Tisza M.J."/>
            <person name="Buck C.B."/>
        </authorList>
    </citation>
    <scope>NUCLEOTIDE SEQUENCE</scope>
    <source>
        <strain evidence="1">CtmpG14</strain>
    </source>
</reference>
<proteinExistence type="predicted"/>
<protein>
    <submittedName>
        <fullName evidence="1">Uncharacterized protein</fullName>
    </submittedName>
</protein>
<dbReference type="EMBL" id="BK015384">
    <property type="protein sequence ID" value="DAE04245.1"/>
    <property type="molecule type" value="Genomic_DNA"/>
</dbReference>
<name>A0A8S5PCB2_9CAUD</name>
<sequence>MSNLWYSDAKIRQEPFGLLALLRQRLSINFKELDNLKA</sequence>
<accession>A0A8S5PCB2</accession>
<organism evidence="1">
    <name type="scientific">Siphoviridae sp. ctmpG14</name>
    <dbReference type="NCBI Taxonomy" id="2825654"/>
    <lineage>
        <taxon>Viruses</taxon>
        <taxon>Duplodnaviria</taxon>
        <taxon>Heunggongvirae</taxon>
        <taxon>Uroviricota</taxon>
        <taxon>Caudoviricetes</taxon>
    </lineage>
</organism>